<reference evidence="4" key="1">
    <citation type="journal article" date="2019" name="Int. J. Syst. Evol. Microbiol.">
        <title>The Global Catalogue of Microorganisms (GCM) 10K type strain sequencing project: providing services to taxonomists for standard genome sequencing and annotation.</title>
        <authorList>
            <consortium name="The Broad Institute Genomics Platform"/>
            <consortium name="The Broad Institute Genome Sequencing Center for Infectious Disease"/>
            <person name="Wu L."/>
            <person name="Ma J."/>
        </authorList>
    </citation>
    <scope>NUCLEOTIDE SEQUENCE [LARGE SCALE GENOMIC DNA]</scope>
    <source>
        <strain evidence="4">JCM 15395</strain>
    </source>
</reference>
<dbReference type="InterPro" id="IPR039561">
    <property type="entry name" value="Peptidase_M15C"/>
</dbReference>
<comment type="caution">
    <text evidence="3">The sequence shown here is derived from an EMBL/GenBank/DDBJ whole genome shotgun (WGS) entry which is preliminary data.</text>
</comment>
<gene>
    <name evidence="3" type="primary">cwlK</name>
    <name evidence="3" type="ORF">GCM10009001_12300</name>
</gene>
<dbReference type="InterPro" id="IPR052179">
    <property type="entry name" value="DD-CPase-like"/>
</dbReference>
<evidence type="ECO:0000313" key="4">
    <source>
        <dbReference type="Proteomes" id="UP001500866"/>
    </source>
</evidence>
<dbReference type="PANTHER" id="PTHR34385">
    <property type="entry name" value="D-ALANYL-D-ALANINE CARBOXYPEPTIDASE"/>
    <property type="match status" value="1"/>
</dbReference>
<dbReference type="SUPFAM" id="SSF55166">
    <property type="entry name" value="Hedgehog/DD-peptidase"/>
    <property type="match status" value="1"/>
</dbReference>
<keyword evidence="1" id="KW-0812">Transmembrane</keyword>
<organism evidence="3 4">
    <name type="scientific">Virgibacillus siamensis</name>
    <dbReference type="NCBI Taxonomy" id="480071"/>
    <lineage>
        <taxon>Bacteria</taxon>
        <taxon>Bacillati</taxon>
        <taxon>Bacillota</taxon>
        <taxon>Bacilli</taxon>
        <taxon>Bacillales</taxon>
        <taxon>Bacillaceae</taxon>
        <taxon>Virgibacillus</taxon>
    </lineage>
</organism>
<dbReference type="EMBL" id="BAAADS010000008">
    <property type="protein sequence ID" value="GAA0597661.1"/>
    <property type="molecule type" value="Genomic_DNA"/>
</dbReference>
<accession>A0ABP3QVE2</accession>
<evidence type="ECO:0000259" key="2">
    <source>
        <dbReference type="Pfam" id="PF13539"/>
    </source>
</evidence>
<evidence type="ECO:0000256" key="1">
    <source>
        <dbReference type="SAM" id="Phobius"/>
    </source>
</evidence>
<dbReference type="Gene3D" id="3.30.1380.10">
    <property type="match status" value="1"/>
</dbReference>
<dbReference type="RefSeq" id="WP_343811273.1">
    <property type="nucleotide sequence ID" value="NZ_BAAADS010000008.1"/>
</dbReference>
<dbReference type="InterPro" id="IPR009045">
    <property type="entry name" value="Zn_M74/Hedgehog-like"/>
</dbReference>
<feature type="domain" description="Peptidase M15C" evidence="2">
    <location>
        <begin position="98"/>
        <end position="165"/>
    </location>
</feature>
<dbReference type="Proteomes" id="UP001500866">
    <property type="component" value="Unassembled WGS sequence"/>
</dbReference>
<evidence type="ECO:0000313" key="3">
    <source>
        <dbReference type="EMBL" id="GAA0597661.1"/>
    </source>
</evidence>
<feature type="transmembrane region" description="Helical" evidence="1">
    <location>
        <begin position="7"/>
        <end position="25"/>
    </location>
</feature>
<protein>
    <submittedName>
        <fullName evidence="3">Peptidoglycan L-alanyl-D-glutamate endopeptidase CwlK</fullName>
    </submittedName>
</protein>
<dbReference type="CDD" id="cd14845">
    <property type="entry name" value="L-Ala-D-Glu_peptidase_like"/>
    <property type="match status" value="1"/>
</dbReference>
<keyword evidence="1" id="KW-1133">Transmembrane helix</keyword>
<name>A0ABP3QVE2_9BACI</name>
<keyword evidence="4" id="KW-1185">Reference proteome</keyword>
<sequence>MKLFHKDIIVWILIILFVILLFIIYEQKNDRYIKLEKNQPETKQFDPVVAKKTKKLVQEAAQHGISVVITEKFRTKKEQNELYAQGRTASGNIVTYAKGGESYHNYGLAVDYALKNDNGEIIWNTSYDGNNNGQADWFEVADLAKELGFEWGGDWRNPDFPHLQMDFGLSIRQLQDGLRPKHNQNKTE</sequence>
<proteinExistence type="predicted"/>
<dbReference type="PANTHER" id="PTHR34385:SF1">
    <property type="entry name" value="PEPTIDOGLYCAN L-ALANYL-D-GLUTAMATE ENDOPEPTIDASE CWLK"/>
    <property type="match status" value="1"/>
</dbReference>
<dbReference type="Pfam" id="PF13539">
    <property type="entry name" value="Peptidase_M15_4"/>
    <property type="match status" value="1"/>
</dbReference>
<keyword evidence="1" id="KW-0472">Membrane</keyword>